<gene>
    <name evidence="10" type="ORF">ACFPPB_08890</name>
</gene>
<feature type="modified residue" description="4-aspartylphosphate" evidence="3">
    <location>
        <position position="51"/>
    </location>
</feature>
<feature type="domain" description="PAC" evidence="7">
    <location>
        <begin position="361"/>
        <end position="413"/>
    </location>
</feature>
<dbReference type="SUPFAM" id="SSF55785">
    <property type="entry name" value="PYP-like sensor domain (PAS domain)"/>
    <property type="match status" value="2"/>
</dbReference>
<dbReference type="InterPro" id="IPR000700">
    <property type="entry name" value="PAS-assoc_C"/>
</dbReference>
<dbReference type="PANTHER" id="PTHR44757:SF2">
    <property type="entry name" value="BIOFILM ARCHITECTURE MAINTENANCE PROTEIN MBAA"/>
    <property type="match status" value="1"/>
</dbReference>
<keyword evidence="2" id="KW-0418">Kinase</keyword>
<dbReference type="InterPro" id="IPR035965">
    <property type="entry name" value="PAS-like_dom_sf"/>
</dbReference>
<dbReference type="InterPro" id="IPR003018">
    <property type="entry name" value="GAF"/>
</dbReference>
<name>A0ABW0SY93_9GAMM</name>
<dbReference type="SMART" id="SM00091">
    <property type="entry name" value="PAS"/>
    <property type="match status" value="2"/>
</dbReference>
<evidence type="ECO:0000313" key="10">
    <source>
        <dbReference type="EMBL" id="MFC5581225.1"/>
    </source>
</evidence>
<dbReference type="InterPro" id="IPR013767">
    <property type="entry name" value="PAS_fold"/>
</dbReference>
<dbReference type="SUPFAM" id="SSF52172">
    <property type="entry name" value="CheY-like"/>
    <property type="match status" value="1"/>
</dbReference>
<dbReference type="InterPro" id="IPR001789">
    <property type="entry name" value="Sig_transdc_resp-reg_receiver"/>
</dbReference>
<dbReference type="InterPro" id="IPR011006">
    <property type="entry name" value="CheY-like_superfamily"/>
</dbReference>
<evidence type="ECO:0000259" key="6">
    <source>
        <dbReference type="PROSITE" id="PS50112"/>
    </source>
</evidence>
<dbReference type="InterPro" id="IPR000160">
    <property type="entry name" value="GGDEF_dom"/>
</dbReference>
<dbReference type="InterPro" id="IPR029787">
    <property type="entry name" value="Nucleotide_cyclase"/>
</dbReference>
<dbReference type="InterPro" id="IPR052155">
    <property type="entry name" value="Biofilm_reg_signaling"/>
</dbReference>
<dbReference type="InterPro" id="IPR001633">
    <property type="entry name" value="EAL_dom"/>
</dbReference>
<comment type="caution">
    <text evidence="10">The sequence shown here is derived from an EMBL/GenBank/DDBJ whole genome shotgun (WGS) entry which is preliminary data.</text>
</comment>
<proteinExistence type="predicted"/>
<feature type="domain" description="PAS" evidence="6">
    <location>
        <begin position="287"/>
        <end position="357"/>
    </location>
</feature>
<dbReference type="PROSITE" id="PS50883">
    <property type="entry name" value="EAL"/>
    <property type="match status" value="1"/>
</dbReference>
<dbReference type="SMART" id="SM00267">
    <property type="entry name" value="GGDEF"/>
    <property type="match status" value="1"/>
</dbReference>
<dbReference type="InterPro" id="IPR000014">
    <property type="entry name" value="PAS"/>
</dbReference>
<protein>
    <submittedName>
        <fullName evidence="10">EAL domain-containing protein</fullName>
    </submittedName>
</protein>
<dbReference type="CDD" id="cd01949">
    <property type="entry name" value="GGDEF"/>
    <property type="match status" value="1"/>
</dbReference>
<evidence type="ECO:0000313" key="11">
    <source>
        <dbReference type="Proteomes" id="UP001596111"/>
    </source>
</evidence>
<dbReference type="Gene3D" id="3.30.450.40">
    <property type="match status" value="1"/>
</dbReference>
<dbReference type="Pfam" id="PF13185">
    <property type="entry name" value="GAF_2"/>
    <property type="match status" value="1"/>
</dbReference>
<dbReference type="SMART" id="SM00052">
    <property type="entry name" value="EAL"/>
    <property type="match status" value="1"/>
</dbReference>
<keyword evidence="3" id="KW-0597">Phosphoprotein</keyword>
<dbReference type="PROSITE" id="PS50110">
    <property type="entry name" value="RESPONSE_REGULATORY"/>
    <property type="match status" value="1"/>
</dbReference>
<dbReference type="SUPFAM" id="SSF55781">
    <property type="entry name" value="GAF domain-like"/>
    <property type="match status" value="1"/>
</dbReference>
<evidence type="ECO:0000256" key="4">
    <source>
        <dbReference type="SAM" id="Coils"/>
    </source>
</evidence>
<dbReference type="InterPro" id="IPR035919">
    <property type="entry name" value="EAL_sf"/>
</dbReference>
<evidence type="ECO:0000256" key="1">
    <source>
        <dbReference type="ARBA" id="ARBA00022679"/>
    </source>
</evidence>
<dbReference type="CDD" id="cd00130">
    <property type="entry name" value="PAS"/>
    <property type="match status" value="2"/>
</dbReference>
<dbReference type="Gene3D" id="3.40.50.2300">
    <property type="match status" value="1"/>
</dbReference>
<dbReference type="SMART" id="SM00086">
    <property type="entry name" value="PAC"/>
    <property type="match status" value="2"/>
</dbReference>
<dbReference type="RefSeq" id="WP_377326413.1">
    <property type="nucleotide sequence ID" value="NZ_JBHSNG010000007.1"/>
</dbReference>
<evidence type="ECO:0000259" key="5">
    <source>
        <dbReference type="PROSITE" id="PS50110"/>
    </source>
</evidence>
<dbReference type="PROSITE" id="PS50112">
    <property type="entry name" value="PAS"/>
    <property type="match status" value="2"/>
</dbReference>
<evidence type="ECO:0000256" key="2">
    <source>
        <dbReference type="ARBA" id="ARBA00022777"/>
    </source>
</evidence>
<dbReference type="Pfam" id="PF00990">
    <property type="entry name" value="GGDEF"/>
    <property type="match status" value="1"/>
</dbReference>
<feature type="domain" description="EAL" evidence="8">
    <location>
        <begin position="757"/>
        <end position="1009"/>
    </location>
</feature>
<evidence type="ECO:0000259" key="7">
    <source>
        <dbReference type="PROSITE" id="PS50113"/>
    </source>
</evidence>
<dbReference type="SUPFAM" id="SSF141868">
    <property type="entry name" value="EAL domain-like"/>
    <property type="match status" value="1"/>
</dbReference>
<dbReference type="CDD" id="cd01948">
    <property type="entry name" value="EAL"/>
    <property type="match status" value="1"/>
</dbReference>
<reference evidence="11" key="1">
    <citation type="journal article" date="2019" name="Int. J. Syst. Evol. Microbiol.">
        <title>The Global Catalogue of Microorganisms (GCM) 10K type strain sequencing project: providing services to taxonomists for standard genome sequencing and annotation.</title>
        <authorList>
            <consortium name="The Broad Institute Genomics Platform"/>
            <consortium name="The Broad Institute Genome Sequencing Center for Infectious Disease"/>
            <person name="Wu L."/>
            <person name="Ma J."/>
        </authorList>
    </citation>
    <scope>NUCLEOTIDE SEQUENCE [LARGE SCALE GENOMIC DNA]</scope>
    <source>
        <strain evidence="11">CGMCC 1.13587</strain>
    </source>
</reference>
<sequence>MKILIVDDGPTNLKLLRLQLEAEGHDVLEAVNGIEALDVLEHETVDGVVSDILMPRMDGYLLSLEVRKDKRFSHLPLVLYTSTYNSPTDRELARNAGADAYICKPAPTDVIIAALQAAASAPRSTAASSAPRELESPILRQYSETLVRKLEDKSDELERAYQELAQTEARLSGLIESALDAIVAFDEQQKILLFNAAAETMFGCKRATTLQSPLSEFFPLPFCQALTGEPDDGQTGPRLLRALRRDGSEFTIEATVSILDSPQGRIYTMFIRDITERERAGRALHESEERFRSLIEASQDWIWEVDREGRLLYTNNAVQHILGYSADELLGHNVATLIHSEDRAIVAERVASFLEHPRPWQRQPLRWRHRDGGVRILESTANPVLDIDGRAVGYRGANHDDTERLAQEARISRLVHIHAVLSAIGNIVVRATDRSGLLHNACRVAVDQGEFKAACIGEGTVVGTLRVAASYGDAAILQSVAPDEPMPVNAPGRYHRHPGIQAFREKHKIVIGEFAVADVPAELRQEMKRAGVMSEVALPLGTEPWGVLTLFSESVRDYDEEEIGLLQQLAEEIDHAADFIAKSERLEYLAYHNSVTGLPNRSAFREHVQSMLDCGPVIVCVLNIRRFAYINDSRGRAFGDHCLAQIGIRLRRLFAASGFVAHPEGSTFLLAYPITDRLAAEIERLHAQLRRFENQAFTIDGEELYINPQCGVAIAPQHGDNGEMLERNGMSALAEADRRDELLYVFSENLQGRATRRLKLENDLRHALDQDEFELFYQPKFSTVGNRLLGAEALLRWRRPGELIQPADFISVLEETGLIVPVGQYLLRDALAHVVDWRARYQPDLRIAVNVSARELRYGGFLDQYRAILEPYRADQGIDIEITESLLMDDIDHNVPLLEKLRELGCHISIDDFGTGYSSLNYLTRLPADEIKIDQSFIATLTQSPETMGMITNIINLAHSLSLRVVAEGVENEEQAKLLRLLRCDVLQGYFLGRPMPADVFEEVLAGLSASPAIGTP</sequence>
<dbReference type="NCBIfam" id="TIGR00229">
    <property type="entry name" value="sensory_box"/>
    <property type="match status" value="2"/>
</dbReference>
<evidence type="ECO:0000259" key="8">
    <source>
        <dbReference type="PROSITE" id="PS50883"/>
    </source>
</evidence>
<feature type="domain" description="PAS" evidence="6">
    <location>
        <begin position="167"/>
        <end position="203"/>
    </location>
</feature>
<dbReference type="Gene3D" id="3.30.450.20">
    <property type="entry name" value="PAS domain"/>
    <property type="match status" value="2"/>
</dbReference>
<dbReference type="PROSITE" id="PS50113">
    <property type="entry name" value="PAC"/>
    <property type="match status" value="2"/>
</dbReference>
<dbReference type="Pfam" id="PF00989">
    <property type="entry name" value="PAS"/>
    <property type="match status" value="2"/>
</dbReference>
<dbReference type="PANTHER" id="PTHR44757">
    <property type="entry name" value="DIGUANYLATE CYCLASE DGCP"/>
    <property type="match status" value="1"/>
</dbReference>
<dbReference type="InterPro" id="IPR043128">
    <property type="entry name" value="Rev_trsase/Diguanyl_cyclase"/>
</dbReference>
<keyword evidence="1" id="KW-0808">Transferase</keyword>
<dbReference type="Proteomes" id="UP001596111">
    <property type="component" value="Unassembled WGS sequence"/>
</dbReference>
<feature type="domain" description="Response regulatory" evidence="5">
    <location>
        <begin position="2"/>
        <end position="119"/>
    </location>
</feature>
<dbReference type="Gene3D" id="3.20.20.450">
    <property type="entry name" value="EAL domain"/>
    <property type="match status" value="1"/>
</dbReference>
<dbReference type="Pfam" id="PF00563">
    <property type="entry name" value="EAL"/>
    <property type="match status" value="1"/>
</dbReference>
<dbReference type="InterPro" id="IPR001610">
    <property type="entry name" value="PAC"/>
</dbReference>
<dbReference type="SMART" id="SM00448">
    <property type="entry name" value="REC"/>
    <property type="match status" value="1"/>
</dbReference>
<feature type="coiled-coil region" evidence="4">
    <location>
        <begin position="143"/>
        <end position="177"/>
    </location>
</feature>
<dbReference type="Pfam" id="PF00072">
    <property type="entry name" value="Response_reg"/>
    <property type="match status" value="1"/>
</dbReference>
<accession>A0ABW0SY93</accession>
<feature type="domain" description="PAC" evidence="7">
    <location>
        <begin position="233"/>
        <end position="286"/>
    </location>
</feature>
<dbReference type="EMBL" id="JBHSNG010000007">
    <property type="protein sequence ID" value="MFC5581225.1"/>
    <property type="molecule type" value="Genomic_DNA"/>
</dbReference>
<dbReference type="InterPro" id="IPR029016">
    <property type="entry name" value="GAF-like_dom_sf"/>
</dbReference>
<dbReference type="Gene3D" id="3.30.70.270">
    <property type="match status" value="1"/>
</dbReference>
<feature type="domain" description="GGDEF" evidence="9">
    <location>
        <begin position="615"/>
        <end position="749"/>
    </location>
</feature>
<keyword evidence="4" id="KW-0175">Coiled coil</keyword>
<evidence type="ECO:0000256" key="3">
    <source>
        <dbReference type="PROSITE-ProRule" id="PRU00169"/>
    </source>
</evidence>
<evidence type="ECO:0000259" key="9">
    <source>
        <dbReference type="PROSITE" id="PS50887"/>
    </source>
</evidence>
<keyword evidence="11" id="KW-1185">Reference proteome</keyword>
<dbReference type="PROSITE" id="PS50887">
    <property type="entry name" value="GGDEF"/>
    <property type="match status" value="1"/>
</dbReference>
<dbReference type="SUPFAM" id="SSF55073">
    <property type="entry name" value="Nucleotide cyclase"/>
    <property type="match status" value="1"/>
</dbReference>
<organism evidence="10 11">
    <name type="scientific">Rhodanobacter terrae</name>
    <dbReference type="NCBI Taxonomy" id="418647"/>
    <lineage>
        <taxon>Bacteria</taxon>
        <taxon>Pseudomonadati</taxon>
        <taxon>Pseudomonadota</taxon>
        <taxon>Gammaproteobacteria</taxon>
        <taxon>Lysobacterales</taxon>
        <taxon>Rhodanobacteraceae</taxon>
        <taxon>Rhodanobacter</taxon>
    </lineage>
</organism>